<keyword evidence="2" id="KW-1185">Reference proteome</keyword>
<comment type="caution">
    <text evidence="1">The sequence shown here is derived from an EMBL/GenBank/DDBJ whole genome shotgun (WGS) entry which is preliminary data.</text>
</comment>
<name>A0A3M6TAH7_POCDA</name>
<dbReference type="EMBL" id="RCHS01004038">
    <property type="protein sequence ID" value="RMX38274.1"/>
    <property type="molecule type" value="Genomic_DNA"/>
</dbReference>
<evidence type="ECO:0000313" key="2">
    <source>
        <dbReference type="Proteomes" id="UP000275408"/>
    </source>
</evidence>
<sequence>MSVSDLLYPIFVSITSCSDARRWLRSTGTEHLHGPSSIAYNYVCNDYLLHLDNGNSLVLPNIIAHLRHLKLQKIHDKRSLNTIRQPERNSPLLDKFSLSAS</sequence>
<accession>A0A3M6TAH7</accession>
<organism evidence="1 2">
    <name type="scientific">Pocillopora damicornis</name>
    <name type="common">Cauliflower coral</name>
    <name type="synonym">Millepora damicornis</name>
    <dbReference type="NCBI Taxonomy" id="46731"/>
    <lineage>
        <taxon>Eukaryota</taxon>
        <taxon>Metazoa</taxon>
        <taxon>Cnidaria</taxon>
        <taxon>Anthozoa</taxon>
        <taxon>Hexacorallia</taxon>
        <taxon>Scleractinia</taxon>
        <taxon>Astrocoeniina</taxon>
        <taxon>Pocilloporidae</taxon>
        <taxon>Pocillopora</taxon>
    </lineage>
</organism>
<gene>
    <name evidence="1" type="ORF">pdam_00003341</name>
</gene>
<reference evidence="1 2" key="1">
    <citation type="journal article" date="2018" name="Sci. Rep.">
        <title>Comparative analysis of the Pocillopora damicornis genome highlights role of immune system in coral evolution.</title>
        <authorList>
            <person name="Cunning R."/>
            <person name="Bay R.A."/>
            <person name="Gillette P."/>
            <person name="Baker A.C."/>
            <person name="Traylor-Knowles N."/>
        </authorList>
    </citation>
    <scope>NUCLEOTIDE SEQUENCE [LARGE SCALE GENOMIC DNA]</scope>
    <source>
        <strain evidence="1">RSMAS</strain>
        <tissue evidence="1">Whole animal</tissue>
    </source>
</reference>
<evidence type="ECO:0000313" key="1">
    <source>
        <dbReference type="EMBL" id="RMX38274.1"/>
    </source>
</evidence>
<protein>
    <submittedName>
        <fullName evidence="1">Uncharacterized protein</fullName>
    </submittedName>
</protein>
<proteinExistence type="predicted"/>
<dbReference type="AlphaFoldDB" id="A0A3M6TAH7"/>
<dbReference type="Proteomes" id="UP000275408">
    <property type="component" value="Unassembled WGS sequence"/>
</dbReference>